<feature type="transmembrane region" description="Helical" evidence="2">
    <location>
        <begin position="111"/>
        <end position="130"/>
    </location>
</feature>
<dbReference type="EMBL" id="BAAAQD010000030">
    <property type="protein sequence ID" value="GAA1561046.1"/>
    <property type="molecule type" value="Genomic_DNA"/>
</dbReference>
<feature type="compositionally biased region" description="Low complexity" evidence="1">
    <location>
        <begin position="77"/>
        <end position="87"/>
    </location>
</feature>
<dbReference type="InterPro" id="IPR015402">
    <property type="entry name" value="DUF1980"/>
</dbReference>
<feature type="compositionally biased region" description="Basic and acidic residues" evidence="1">
    <location>
        <begin position="88"/>
        <end position="103"/>
    </location>
</feature>
<dbReference type="NCBIfam" id="TIGR03943">
    <property type="entry name" value="TIGR03943 family putative permease subunit"/>
    <property type="match status" value="1"/>
</dbReference>
<proteinExistence type="predicted"/>
<sequence length="270" mass="28196">MNRQAQAVILLLVGGAVLRASLTDQYLNYVKPGLQPYLILSGAILVLAGLFSLWYELRPARLAVAESAAGASGGSAGVPEGAAGVSAHDGHGHEHEQDDDGHGHGSGGPKVAWLLLLPVFGLLLVAPPALGSYAAGRSGAALVAKSDFAPLPAGDPVKLTMLDYASRAVFDRGTSLGDRRVELTGFAMRGPGGTWLLARMMVSCCAADARPVKVALAGQLPDGLREEQWLRLTGTYTDRQLKDTVNGETIPFIEVSGSTVIQAPAEQYES</sequence>
<evidence type="ECO:0000259" key="3">
    <source>
        <dbReference type="Pfam" id="PF21537"/>
    </source>
</evidence>
<gene>
    <name evidence="4" type="ORF">GCM10009827_097970</name>
</gene>
<keyword evidence="2" id="KW-0472">Membrane</keyword>
<evidence type="ECO:0000256" key="1">
    <source>
        <dbReference type="SAM" id="MobiDB-lite"/>
    </source>
</evidence>
<comment type="caution">
    <text evidence="4">The sequence shown here is derived from an EMBL/GenBank/DDBJ whole genome shotgun (WGS) entry which is preliminary data.</text>
</comment>
<dbReference type="Proteomes" id="UP001501470">
    <property type="component" value="Unassembled WGS sequence"/>
</dbReference>
<protein>
    <submittedName>
        <fullName evidence="4">TIGR03943 family protein</fullName>
    </submittedName>
</protein>
<keyword evidence="2" id="KW-0812">Transmembrane</keyword>
<evidence type="ECO:0000256" key="2">
    <source>
        <dbReference type="SAM" id="Phobius"/>
    </source>
</evidence>
<feature type="region of interest" description="Disordered" evidence="1">
    <location>
        <begin position="75"/>
        <end position="106"/>
    </location>
</feature>
<feature type="domain" description="DUF1980" evidence="3">
    <location>
        <begin position="178"/>
        <end position="268"/>
    </location>
</feature>
<dbReference type="Pfam" id="PF21537">
    <property type="entry name" value="DUF1980_C"/>
    <property type="match status" value="1"/>
</dbReference>
<keyword evidence="2" id="KW-1133">Transmembrane helix</keyword>
<evidence type="ECO:0000313" key="4">
    <source>
        <dbReference type="EMBL" id="GAA1561046.1"/>
    </source>
</evidence>
<evidence type="ECO:0000313" key="5">
    <source>
        <dbReference type="Proteomes" id="UP001501470"/>
    </source>
</evidence>
<name>A0ABP4NHD1_9ACTN</name>
<keyword evidence="5" id="KW-1185">Reference proteome</keyword>
<organism evidence="4 5">
    <name type="scientific">Dactylosporangium maewongense</name>
    <dbReference type="NCBI Taxonomy" id="634393"/>
    <lineage>
        <taxon>Bacteria</taxon>
        <taxon>Bacillati</taxon>
        <taxon>Actinomycetota</taxon>
        <taxon>Actinomycetes</taxon>
        <taxon>Micromonosporales</taxon>
        <taxon>Micromonosporaceae</taxon>
        <taxon>Dactylosporangium</taxon>
    </lineage>
</organism>
<reference evidence="5" key="1">
    <citation type="journal article" date="2019" name="Int. J. Syst. Evol. Microbiol.">
        <title>The Global Catalogue of Microorganisms (GCM) 10K type strain sequencing project: providing services to taxonomists for standard genome sequencing and annotation.</title>
        <authorList>
            <consortium name="The Broad Institute Genomics Platform"/>
            <consortium name="The Broad Institute Genome Sequencing Center for Infectious Disease"/>
            <person name="Wu L."/>
            <person name="Ma J."/>
        </authorList>
    </citation>
    <scope>NUCLEOTIDE SEQUENCE [LARGE SCALE GENOMIC DNA]</scope>
    <source>
        <strain evidence="5">JCM 15933</strain>
    </source>
</reference>
<dbReference type="InterPro" id="IPR048447">
    <property type="entry name" value="DUF1980_C"/>
</dbReference>
<feature type="transmembrane region" description="Helical" evidence="2">
    <location>
        <begin position="35"/>
        <end position="55"/>
    </location>
</feature>
<accession>A0ABP4NHD1</accession>
<dbReference type="RefSeq" id="WP_344511912.1">
    <property type="nucleotide sequence ID" value="NZ_BAAAQD010000030.1"/>
</dbReference>